<evidence type="ECO:0000313" key="5">
    <source>
        <dbReference type="Proteomes" id="UP000730161"/>
    </source>
</evidence>
<dbReference type="PANTHER" id="PTHR40704:SF1">
    <property type="entry name" value="TRANSCRIPTION ELONGATION FACTOR SPT4"/>
    <property type="match status" value="1"/>
</dbReference>
<proteinExistence type="inferred from homology"/>
<dbReference type="AlphaFoldDB" id="A0A8J7WB50"/>
<name>A0A8J7WB50_9EURY</name>
<dbReference type="NCBIfam" id="NF041664">
    <property type="entry name" value="RNAP_arch_Epp"/>
    <property type="match status" value="1"/>
</dbReference>
<dbReference type="SMART" id="SM01389">
    <property type="entry name" value="Spt4"/>
    <property type="match status" value="1"/>
</dbReference>
<evidence type="ECO:0000256" key="2">
    <source>
        <dbReference type="HAMAP-Rule" id="MF_00949"/>
    </source>
</evidence>
<comment type="subunit">
    <text evidence="2">Heterodimer composed of Spt4 and Spt5.</text>
</comment>
<comment type="similarity">
    <text evidence="2">Belongs to the archaeal Spt4 family.</text>
</comment>
<keyword evidence="2" id="KW-0805">Transcription regulation</keyword>
<dbReference type="PANTHER" id="PTHR40704">
    <property type="entry name" value="TRANSCRIPTION ELONGATION FACTOR SPT4"/>
    <property type="match status" value="1"/>
</dbReference>
<dbReference type="Pfam" id="PF06093">
    <property type="entry name" value="Spt4"/>
    <property type="match status" value="1"/>
</dbReference>
<dbReference type="OrthoDB" id="275101at2157"/>
<reference evidence="4" key="1">
    <citation type="submission" date="2014-12" db="EMBL/GenBank/DDBJ databases">
        <authorList>
            <person name="Huang H.-H."/>
            <person name="Chen S.-C."/>
            <person name="Lai M.-C."/>
        </authorList>
    </citation>
    <scope>NUCLEOTIDE SEQUENCE</scope>
    <source>
        <strain evidence="4">K1F9705b</strain>
    </source>
</reference>
<keyword evidence="4" id="KW-0240">DNA-directed RNA polymerase</keyword>
<dbReference type="InterPro" id="IPR029040">
    <property type="entry name" value="RPABC4/Spt4"/>
</dbReference>
<comment type="caution">
    <text evidence="4">The sequence shown here is derived from an EMBL/GenBank/DDBJ whole genome shotgun (WGS) entry which is preliminary data.</text>
</comment>
<evidence type="ECO:0000259" key="3">
    <source>
        <dbReference type="SMART" id="SM01389"/>
    </source>
</evidence>
<dbReference type="Proteomes" id="UP000730161">
    <property type="component" value="Unassembled WGS sequence"/>
</dbReference>
<dbReference type="GO" id="GO:0006355">
    <property type="term" value="P:regulation of DNA-templated transcription"/>
    <property type="evidence" value="ECO:0007669"/>
    <property type="project" value="UniProtKB-UniRule"/>
</dbReference>
<feature type="domain" description="Spt4/RpoE2 zinc finger" evidence="3">
    <location>
        <begin position="8"/>
        <end position="68"/>
    </location>
</feature>
<dbReference type="EMBL" id="JWHL01000017">
    <property type="protein sequence ID" value="MBR1369695.1"/>
    <property type="molecule type" value="Genomic_DNA"/>
</dbReference>
<evidence type="ECO:0000313" key="4">
    <source>
        <dbReference type="EMBL" id="MBR1369695.1"/>
    </source>
</evidence>
<dbReference type="InterPro" id="IPR022800">
    <property type="entry name" value="Spt4/RpoE2_Znf"/>
</dbReference>
<feature type="binding site" evidence="2">
    <location>
        <position position="14"/>
    </location>
    <ligand>
        <name>Zn(2+)</name>
        <dbReference type="ChEBI" id="CHEBI:29105"/>
    </ligand>
</feature>
<dbReference type="InterPro" id="IPR007178">
    <property type="entry name" value="Spt4_arch"/>
</dbReference>
<dbReference type="SUPFAM" id="SSF63393">
    <property type="entry name" value="RNA polymerase subunits"/>
    <property type="match status" value="1"/>
</dbReference>
<gene>
    <name evidence="2" type="primary">spt4</name>
    <name evidence="4" type="ORF">RJ53_09505</name>
</gene>
<dbReference type="RefSeq" id="WP_211531438.1">
    <property type="nucleotide sequence ID" value="NZ_JWHL01000017.1"/>
</dbReference>
<organism evidence="4 5">
    <name type="scientific">Methanocalculus chunghsingensis</name>
    <dbReference type="NCBI Taxonomy" id="156457"/>
    <lineage>
        <taxon>Archaea</taxon>
        <taxon>Methanobacteriati</taxon>
        <taxon>Methanobacteriota</taxon>
        <taxon>Stenosarchaea group</taxon>
        <taxon>Methanomicrobia</taxon>
        <taxon>Methanomicrobiales</taxon>
        <taxon>Methanocalculaceae</taxon>
        <taxon>Methanocalculus</taxon>
    </lineage>
</organism>
<keyword evidence="2" id="KW-0479">Metal-binding</keyword>
<dbReference type="Gene3D" id="2.20.28.90">
    <property type="match status" value="1"/>
</dbReference>
<dbReference type="GO" id="GO:0000428">
    <property type="term" value="C:DNA-directed RNA polymerase complex"/>
    <property type="evidence" value="ECO:0007669"/>
    <property type="project" value="UniProtKB-KW"/>
</dbReference>
<evidence type="ECO:0000256" key="1">
    <source>
        <dbReference type="ARBA" id="ARBA00023163"/>
    </source>
</evidence>
<dbReference type="GO" id="GO:0008270">
    <property type="term" value="F:zinc ion binding"/>
    <property type="evidence" value="ECO:0007669"/>
    <property type="project" value="UniProtKB-UniRule"/>
</dbReference>
<feature type="binding site" evidence="2">
    <location>
        <position position="28"/>
    </location>
    <ligand>
        <name>Zn(2+)</name>
        <dbReference type="ChEBI" id="CHEBI:29105"/>
    </ligand>
</feature>
<keyword evidence="1 2" id="KW-0804">Transcription</keyword>
<protein>
    <recommendedName>
        <fullName evidence="2">Transcription elongation factor Spt4</fullName>
    </recommendedName>
</protein>
<feature type="binding site" evidence="2">
    <location>
        <position position="25"/>
    </location>
    <ligand>
        <name>Zn(2+)</name>
        <dbReference type="ChEBI" id="CHEBI:29105"/>
    </ligand>
</feature>
<comment type="function">
    <text evidence="2">Stimulates transcription elongation.</text>
</comment>
<accession>A0A8J7WB50</accession>
<dbReference type="HAMAP" id="MF_00949">
    <property type="entry name" value="Spt4_arch"/>
    <property type="match status" value="1"/>
</dbReference>
<keyword evidence="2" id="KW-0862">Zinc</keyword>
<keyword evidence="5" id="KW-1185">Reference proteome</keyword>
<sequence length="68" mass="7745">MAARKKVDHVCRKCHRVLDADKEACIICGDSSLSTDWQGYLIIIDPKRSEIAEKMNIDLPGRYALKVR</sequence>
<dbReference type="InterPro" id="IPR038589">
    <property type="entry name" value="Spt4_dom_sf"/>
</dbReference>
<feature type="binding site" evidence="2">
    <location>
        <position position="11"/>
    </location>
    <ligand>
        <name>Zn(2+)</name>
        <dbReference type="ChEBI" id="CHEBI:29105"/>
    </ligand>
</feature>